<dbReference type="Pfam" id="PF05044">
    <property type="entry name" value="HPD"/>
    <property type="match status" value="1"/>
</dbReference>
<evidence type="ECO:0000313" key="8">
    <source>
        <dbReference type="Proteomes" id="UP000616769"/>
    </source>
</evidence>
<dbReference type="OrthoDB" id="10038576at2759"/>
<evidence type="ECO:0000256" key="6">
    <source>
        <dbReference type="ARBA" id="ARBA00023242"/>
    </source>
</evidence>
<dbReference type="InterPro" id="IPR023082">
    <property type="entry name" value="Homeo_prospero_dom"/>
</dbReference>
<keyword evidence="6" id="KW-0539">Nucleus</keyword>
<dbReference type="PROSITE" id="PS51818">
    <property type="entry name" value="HOMEO_PROSPERO"/>
    <property type="match status" value="1"/>
</dbReference>
<reference evidence="7 8" key="1">
    <citation type="journal article" date="2015" name="Parasit. Vectors">
        <title>Draft genome of the scabies mite.</title>
        <authorList>
            <person name="Rider S.D.Jr."/>
            <person name="Morgan M.S."/>
            <person name="Arlian L.G."/>
        </authorList>
    </citation>
    <scope>NUCLEOTIDE SEQUENCE [LARGE SCALE GENOMIC DNA]</scope>
    <source>
        <strain evidence="7">Arlian Lab</strain>
    </source>
</reference>
<evidence type="ECO:0000256" key="3">
    <source>
        <dbReference type="ARBA" id="ARBA00023125"/>
    </source>
</evidence>
<protein>
    <submittedName>
        <fullName evidence="7">Homeobox prospero-like protein</fullName>
    </submittedName>
</protein>
<proteinExistence type="predicted"/>
<organism evidence="7 8">
    <name type="scientific">Sarcoptes scabiei</name>
    <name type="common">Itch mite</name>
    <name type="synonym">Acarus scabiei</name>
    <dbReference type="NCBI Taxonomy" id="52283"/>
    <lineage>
        <taxon>Eukaryota</taxon>
        <taxon>Metazoa</taxon>
        <taxon>Ecdysozoa</taxon>
        <taxon>Arthropoda</taxon>
        <taxon>Chelicerata</taxon>
        <taxon>Arachnida</taxon>
        <taxon>Acari</taxon>
        <taxon>Acariformes</taxon>
        <taxon>Sarcoptiformes</taxon>
        <taxon>Astigmata</taxon>
        <taxon>Psoroptidia</taxon>
        <taxon>Sarcoptoidea</taxon>
        <taxon>Sarcoptidae</taxon>
        <taxon>Sarcoptinae</taxon>
        <taxon>Sarcoptes</taxon>
    </lineage>
</organism>
<dbReference type="InterPro" id="IPR009057">
    <property type="entry name" value="Homeodomain-like_sf"/>
</dbReference>
<dbReference type="GO" id="GO:0000978">
    <property type="term" value="F:RNA polymerase II cis-regulatory region sequence-specific DNA binding"/>
    <property type="evidence" value="ECO:0007669"/>
    <property type="project" value="TreeGrafter"/>
</dbReference>
<accession>A0A132ADZ4</accession>
<dbReference type="PANTHER" id="PTHR12198:SF0">
    <property type="entry name" value="HOMEOBOX PROTEIN PROSPERO"/>
    <property type="match status" value="1"/>
</dbReference>
<keyword evidence="5" id="KW-0804">Transcription</keyword>
<dbReference type="GO" id="GO:0005634">
    <property type="term" value="C:nucleus"/>
    <property type="evidence" value="ECO:0007669"/>
    <property type="project" value="UniProtKB-SubCell"/>
</dbReference>
<dbReference type="VEuPathDB" id="VectorBase:SSCA010397"/>
<dbReference type="GO" id="GO:0048468">
    <property type="term" value="P:cell development"/>
    <property type="evidence" value="ECO:0007669"/>
    <property type="project" value="UniProtKB-ARBA"/>
</dbReference>
<dbReference type="GO" id="GO:0007399">
    <property type="term" value="P:nervous system development"/>
    <property type="evidence" value="ECO:0007669"/>
    <property type="project" value="UniProtKB-ARBA"/>
</dbReference>
<evidence type="ECO:0000256" key="5">
    <source>
        <dbReference type="ARBA" id="ARBA00023163"/>
    </source>
</evidence>
<dbReference type="Proteomes" id="UP000616769">
    <property type="component" value="Unassembled WGS sequence"/>
</dbReference>
<keyword evidence="4 7" id="KW-0371">Homeobox</keyword>
<dbReference type="AlphaFoldDB" id="A0A132ADZ4"/>
<sequence length="101" mass="12024">MEKYARQAISEGVKNDEDLHVTDDSELLRVLNLHYNRSNHIPIPDNFRQVSQTTLREFFKSLQQNKDSEQSWKKAIYKVIARLDDNVPEEFKNPDFMEQLE</sequence>
<keyword evidence="2" id="KW-0805">Transcription regulation</keyword>
<evidence type="ECO:0000313" key="7">
    <source>
        <dbReference type="EMBL" id="KPM08670.1"/>
    </source>
</evidence>
<dbReference type="PANTHER" id="PTHR12198">
    <property type="entry name" value="HOMEOBOX PROTEIN PROSPERO/PROX-1/CEH-26"/>
    <property type="match status" value="1"/>
</dbReference>
<evidence type="ECO:0000256" key="4">
    <source>
        <dbReference type="ARBA" id="ARBA00023155"/>
    </source>
</evidence>
<dbReference type="InterPro" id="IPR037131">
    <property type="entry name" value="Homeo_prospero_dom_sf"/>
</dbReference>
<evidence type="ECO:0000256" key="2">
    <source>
        <dbReference type="ARBA" id="ARBA00023015"/>
    </source>
</evidence>
<dbReference type="GO" id="GO:0000981">
    <property type="term" value="F:DNA-binding transcription factor activity, RNA polymerase II-specific"/>
    <property type="evidence" value="ECO:0007669"/>
    <property type="project" value="TreeGrafter"/>
</dbReference>
<dbReference type="EMBL" id="JXLN01012587">
    <property type="protein sequence ID" value="KPM08670.1"/>
    <property type="molecule type" value="Genomic_DNA"/>
</dbReference>
<gene>
    <name evidence="7" type="ORF">QR98_0071930</name>
</gene>
<comment type="subcellular location">
    <subcellularLocation>
        <location evidence="1">Nucleus</location>
    </subcellularLocation>
</comment>
<dbReference type="SUPFAM" id="SSF46689">
    <property type="entry name" value="Homeodomain-like"/>
    <property type="match status" value="1"/>
</dbReference>
<dbReference type="InterPro" id="IPR039350">
    <property type="entry name" value="Prospero_homeodomain"/>
</dbReference>
<keyword evidence="3 7" id="KW-0238">DNA-binding</keyword>
<dbReference type="Gene3D" id="1.10.10.500">
    <property type="entry name" value="Homeo-prospero domain"/>
    <property type="match status" value="1"/>
</dbReference>
<evidence type="ECO:0000256" key="1">
    <source>
        <dbReference type="ARBA" id="ARBA00004123"/>
    </source>
</evidence>
<comment type="caution">
    <text evidence="7">The sequence shown here is derived from an EMBL/GenBank/DDBJ whole genome shotgun (WGS) entry which is preliminary data.</text>
</comment>
<name>A0A132ADZ4_SARSC</name>